<keyword evidence="1" id="KW-1133">Transmembrane helix</keyword>
<reference evidence="2" key="1">
    <citation type="submission" date="2021-01" db="EMBL/GenBank/DDBJ databases">
        <authorList>
            <consortium name="Genoscope - CEA"/>
            <person name="William W."/>
        </authorList>
    </citation>
    <scope>NUCLEOTIDE SEQUENCE</scope>
</reference>
<keyword evidence="1" id="KW-0812">Transmembrane</keyword>
<accession>A0A8S1NB39</accession>
<evidence type="ECO:0000313" key="3">
    <source>
        <dbReference type="Proteomes" id="UP000688137"/>
    </source>
</evidence>
<name>A0A8S1NB39_PARPR</name>
<dbReference type="OMA" id="PFYPYAV"/>
<feature type="transmembrane region" description="Helical" evidence="1">
    <location>
        <begin position="47"/>
        <end position="68"/>
    </location>
</feature>
<feature type="transmembrane region" description="Helical" evidence="1">
    <location>
        <begin position="7"/>
        <end position="27"/>
    </location>
</feature>
<keyword evidence="3" id="KW-1185">Reference proteome</keyword>
<protein>
    <submittedName>
        <fullName evidence="2">Uncharacterized protein</fullName>
    </submittedName>
</protein>
<dbReference type="AlphaFoldDB" id="A0A8S1NB39"/>
<dbReference type="EMBL" id="CAJJDM010000081">
    <property type="protein sequence ID" value="CAD8087251.1"/>
    <property type="molecule type" value="Genomic_DNA"/>
</dbReference>
<sequence>MGCLEFWVVNSFLAALAFFILFLVVNAKTPFYPYAVAGGESKDYSRSATACIIAAALYIFIGLGLLLWQKNREYRMEKTRQYQAMTKQKTSFDEIIRTQSSIKGPQLEL</sequence>
<keyword evidence="1" id="KW-0472">Membrane</keyword>
<evidence type="ECO:0000256" key="1">
    <source>
        <dbReference type="SAM" id="Phobius"/>
    </source>
</evidence>
<comment type="caution">
    <text evidence="2">The sequence shown here is derived from an EMBL/GenBank/DDBJ whole genome shotgun (WGS) entry which is preliminary data.</text>
</comment>
<organism evidence="2 3">
    <name type="scientific">Paramecium primaurelia</name>
    <dbReference type="NCBI Taxonomy" id="5886"/>
    <lineage>
        <taxon>Eukaryota</taxon>
        <taxon>Sar</taxon>
        <taxon>Alveolata</taxon>
        <taxon>Ciliophora</taxon>
        <taxon>Intramacronucleata</taxon>
        <taxon>Oligohymenophorea</taxon>
        <taxon>Peniculida</taxon>
        <taxon>Parameciidae</taxon>
        <taxon>Paramecium</taxon>
    </lineage>
</organism>
<dbReference type="Proteomes" id="UP000688137">
    <property type="component" value="Unassembled WGS sequence"/>
</dbReference>
<gene>
    <name evidence="2" type="ORF">PPRIM_AZ9-3.1.T0780105</name>
</gene>
<evidence type="ECO:0000313" key="2">
    <source>
        <dbReference type="EMBL" id="CAD8087251.1"/>
    </source>
</evidence>
<proteinExistence type="predicted"/>